<keyword evidence="3" id="KW-1185">Reference proteome</keyword>
<organism evidence="2 3">
    <name type="scientific">Bacillus nakamurai</name>
    <dbReference type="NCBI Taxonomy" id="1793963"/>
    <lineage>
        <taxon>Bacteria</taxon>
        <taxon>Bacillati</taxon>
        <taxon>Bacillota</taxon>
        <taxon>Bacilli</taxon>
        <taxon>Bacillales</taxon>
        <taxon>Bacillaceae</taxon>
        <taxon>Bacillus</taxon>
    </lineage>
</organism>
<dbReference type="AlphaFoldDB" id="A0A150F5J7"/>
<accession>A0A150F5J7</accession>
<name>A0A150F5J7_9BACI</name>
<evidence type="ECO:0000256" key="1">
    <source>
        <dbReference type="SAM" id="MobiDB-lite"/>
    </source>
</evidence>
<comment type="caution">
    <text evidence="2">The sequence shown here is derived from an EMBL/GenBank/DDBJ whole genome shotgun (WGS) entry which is preliminary data.</text>
</comment>
<reference evidence="3" key="1">
    <citation type="submission" date="2016-02" db="EMBL/GenBank/DDBJ databases">
        <authorList>
            <person name="Dunlap C."/>
        </authorList>
    </citation>
    <scope>NUCLEOTIDE SEQUENCE [LARGE SCALE GENOMIC DNA]</scope>
    <source>
        <strain evidence="3">NRRL B-41092</strain>
    </source>
</reference>
<dbReference type="RefSeq" id="WP_061522196.1">
    <property type="nucleotide sequence ID" value="NZ_JARLZY010000011.1"/>
</dbReference>
<gene>
    <name evidence="2" type="ORF">AXI58_18270</name>
</gene>
<dbReference type="STRING" id="1793963.AXI58_18270"/>
<feature type="region of interest" description="Disordered" evidence="1">
    <location>
        <begin position="182"/>
        <end position="204"/>
    </location>
</feature>
<proteinExistence type="predicted"/>
<protein>
    <submittedName>
        <fullName evidence="2">Uncharacterized protein</fullName>
    </submittedName>
</protein>
<evidence type="ECO:0000313" key="2">
    <source>
        <dbReference type="EMBL" id="KXZ17690.1"/>
    </source>
</evidence>
<feature type="compositionally biased region" description="Basic and acidic residues" evidence="1">
    <location>
        <begin position="183"/>
        <end position="197"/>
    </location>
</feature>
<sequence>MENLSNSVWVCRSFYNRTEHLDDMNQLLFGEGKFVFESSNAPEIIRGTMTLSPKNHYRLTLKGYLQGSHVRFQGKGMKGTPTSGWVYDFIGYFVPEWSGGIEQKSVLVGSLIRTAPHDGKSAGETASFIAVQRDFLEVREVLPLPDKVLHMLASRKHRLHHFIWHSIRDRWCILSEKKRKQMREKGWQPGEKSDERPSINSAGAPYISNGSGEDFLFMHRRMIQEVNSMMDKPIWGWPEIPAPGSLDIDVIPAKPISEEDLSLGNPDGFAVPPAWDSSNELLNKRIKQLKADGFYWSRMKWWDREFKNSQYLSTLTLGELGSLLEWTVHNDMHMRWSSVPRDPISGEVLPDGRKNPDDLDFKWDEPHYDFLGDPYSAHVNPIFWRLHGWIDDRIEDWFQAHAAVHPEEIERSEIKGVPWFKRGKWVHIDHPWSGPLHGCLDEKDMEMIVHILFRDPCLCSKENAFTHWY</sequence>
<dbReference type="Proteomes" id="UP000075430">
    <property type="component" value="Unassembled WGS sequence"/>
</dbReference>
<evidence type="ECO:0000313" key="3">
    <source>
        <dbReference type="Proteomes" id="UP000075430"/>
    </source>
</evidence>
<dbReference type="EMBL" id="LSBA01000019">
    <property type="protein sequence ID" value="KXZ17690.1"/>
    <property type="molecule type" value="Genomic_DNA"/>
</dbReference>